<dbReference type="Proteomes" id="UP000191342">
    <property type="component" value="Unassembled WGS sequence"/>
</dbReference>
<dbReference type="AlphaFoldDB" id="A0A1V6T9G4"/>
<protein>
    <submittedName>
        <fullName evidence="1">Uncharacterized protein</fullName>
    </submittedName>
</protein>
<proteinExistence type="predicted"/>
<gene>
    <name evidence="1" type="ORF">PENFLA_c012G04677</name>
</gene>
<name>A0A1V6T9G4_9EURO</name>
<dbReference type="OrthoDB" id="2823490at2759"/>
<comment type="caution">
    <text evidence="1">The sequence shown here is derived from an EMBL/GenBank/DDBJ whole genome shotgun (WGS) entry which is preliminary data.</text>
</comment>
<accession>A0A1V6T9G4</accession>
<dbReference type="STRING" id="254877.A0A1V6T9G4"/>
<evidence type="ECO:0000313" key="1">
    <source>
        <dbReference type="EMBL" id="OQE22771.1"/>
    </source>
</evidence>
<evidence type="ECO:0000313" key="2">
    <source>
        <dbReference type="Proteomes" id="UP000191342"/>
    </source>
</evidence>
<reference evidence="2" key="1">
    <citation type="journal article" date="2017" name="Nat. Microbiol.">
        <title>Global analysis of biosynthetic gene clusters reveals vast potential of secondary metabolite production in Penicillium species.</title>
        <authorList>
            <person name="Nielsen J.C."/>
            <person name="Grijseels S."/>
            <person name="Prigent S."/>
            <person name="Ji B."/>
            <person name="Dainat J."/>
            <person name="Nielsen K.F."/>
            <person name="Frisvad J.C."/>
            <person name="Workman M."/>
            <person name="Nielsen J."/>
        </authorList>
    </citation>
    <scope>NUCLEOTIDE SEQUENCE [LARGE SCALE GENOMIC DNA]</scope>
    <source>
        <strain evidence="2">IBT 14082</strain>
    </source>
</reference>
<dbReference type="EMBL" id="MLQL01000012">
    <property type="protein sequence ID" value="OQE22771.1"/>
    <property type="molecule type" value="Genomic_DNA"/>
</dbReference>
<sequence>MPPSKSRRGEITYWQYRDSCHRHKQCHEKSDSYGPSNSLPLLLTSRQASVETQSILNRMKKTTYVLDLSILNEKMFTTWILVPRLTTRISTLHIDVRLFGHMFTSNDVQERRLRRYRGNNGLSRFFYEFLERFLLYGTLDKKKGSSGNSFEDRVITVENLILDFRSAETKLPFPPGDMEYSDWMKKDSGNSRFGDEQVDEDEALKYTTRPEWPLCTWRTWLRRMTIMRNINEMYGGLIYERIGTISMLVNGRLETTLDLTDKLAKVDVHSSLNTWVETTLVKREAHGFLVAQPQDLD</sequence>
<keyword evidence="2" id="KW-1185">Reference proteome</keyword>
<organism evidence="1 2">
    <name type="scientific">Penicillium flavigenum</name>
    <dbReference type="NCBI Taxonomy" id="254877"/>
    <lineage>
        <taxon>Eukaryota</taxon>
        <taxon>Fungi</taxon>
        <taxon>Dikarya</taxon>
        <taxon>Ascomycota</taxon>
        <taxon>Pezizomycotina</taxon>
        <taxon>Eurotiomycetes</taxon>
        <taxon>Eurotiomycetidae</taxon>
        <taxon>Eurotiales</taxon>
        <taxon>Aspergillaceae</taxon>
        <taxon>Penicillium</taxon>
    </lineage>
</organism>